<comment type="caution">
    <text evidence="7">The sequence shown here is derived from an EMBL/GenBank/DDBJ whole genome shotgun (WGS) entry which is preliminary data.</text>
</comment>
<feature type="domain" description="Calcineurin-like phosphoesterase" evidence="4">
    <location>
        <begin position="110"/>
        <end position="316"/>
    </location>
</feature>
<dbReference type="OrthoDB" id="45007at2759"/>
<evidence type="ECO:0000313" key="7">
    <source>
        <dbReference type="EMBL" id="CAD6199292.1"/>
    </source>
</evidence>
<dbReference type="PANTHER" id="PTHR45867:SF10">
    <property type="entry name" value="PURPLE ACID PHOSPHATASE"/>
    <property type="match status" value="1"/>
</dbReference>
<dbReference type="Gene3D" id="3.60.21.10">
    <property type="match status" value="1"/>
</dbReference>
<dbReference type="SUPFAM" id="SSF56300">
    <property type="entry name" value="Metallo-dependent phosphatases"/>
    <property type="match status" value="1"/>
</dbReference>
<dbReference type="SUPFAM" id="SSF49363">
    <property type="entry name" value="Purple acid phosphatase, N-terminal domain"/>
    <property type="match status" value="1"/>
</dbReference>
<dbReference type="GO" id="GO:0003993">
    <property type="term" value="F:acid phosphatase activity"/>
    <property type="evidence" value="ECO:0007669"/>
    <property type="project" value="UniProtKB-EC"/>
</dbReference>
<dbReference type="InterPro" id="IPR015914">
    <property type="entry name" value="PAPs_N"/>
</dbReference>
<evidence type="ECO:0000259" key="6">
    <source>
        <dbReference type="Pfam" id="PF16656"/>
    </source>
</evidence>
<evidence type="ECO:0000313" key="8">
    <source>
        <dbReference type="Proteomes" id="UP000835052"/>
    </source>
</evidence>
<feature type="signal peptide" evidence="3">
    <location>
        <begin position="1"/>
        <end position="16"/>
    </location>
</feature>
<dbReference type="InterPro" id="IPR041792">
    <property type="entry name" value="MPP_PAP"/>
</dbReference>
<evidence type="ECO:0000256" key="3">
    <source>
        <dbReference type="RuleBase" id="RU361203"/>
    </source>
</evidence>
<feature type="chain" id="PRO_5035968975" description="Purple acid phosphatase" evidence="3">
    <location>
        <begin position="17"/>
        <end position="439"/>
    </location>
</feature>
<dbReference type="InterPro" id="IPR025733">
    <property type="entry name" value="PAPs_C"/>
</dbReference>
<dbReference type="InterPro" id="IPR029052">
    <property type="entry name" value="Metallo-depent_PP-like"/>
</dbReference>
<reference evidence="7" key="1">
    <citation type="submission" date="2020-10" db="EMBL/GenBank/DDBJ databases">
        <authorList>
            <person name="Kikuchi T."/>
        </authorList>
    </citation>
    <scope>NUCLEOTIDE SEQUENCE</scope>
    <source>
        <strain evidence="7">NKZ352</strain>
    </source>
</reference>
<comment type="catalytic activity">
    <reaction evidence="3">
        <text>a phosphate monoester + H2O = an alcohol + phosphate</text>
        <dbReference type="Rhea" id="RHEA:15017"/>
        <dbReference type="ChEBI" id="CHEBI:15377"/>
        <dbReference type="ChEBI" id="CHEBI:30879"/>
        <dbReference type="ChEBI" id="CHEBI:43474"/>
        <dbReference type="ChEBI" id="CHEBI:67140"/>
        <dbReference type="EC" id="3.1.3.2"/>
    </reaction>
</comment>
<keyword evidence="3" id="KW-0378">Hydrolase</keyword>
<dbReference type="AlphaFoldDB" id="A0A8S1HRX1"/>
<sequence length="439" mass="50027">MLPFWLLACFLAQSWAAPEQVHLAFHDGPLDLSVAWITFNDVDSILSYGTSLSSLVKKTGDIKKWVFGGITRYSHRVRLHDLKPSTQYYYQIESRIFHFKTLPANPKSYKVCIYGDLGIENGVSTTSIINQGLAGQFDFVVHVGDLAYDLHTDNGKRGDKFMNLMEPLISTMPYMVIAGNHEDDGKNFSNYQTRFYMPHNGYGDNQFYSVDIGPVHWLGISTEFYGFDREYGTASIQTQYNWLQNDLKTAEANRKNVPWISTFQHRPMYCSIEYGNECTDFTSDFIRVGDRGLPGLEPTFLKYSIDFGFWGHMHAYERMYPVADRKYYASNSAYHNPVAPVYVLTGSAGCHTPGAKFSNKPTAWSAFRSDDYGYTIMTVANMTHVRLQQVSVSKNGAFIDDIWVSKDPGHIHTATMRENTPHGEIPNKSRYLLENNEIH</sequence>
<dbReference type="InterPro" id="IPR004843">
    <property type="entry name" value="Calcineurin-like_PHP"/>
</dbReference>
<feature type="domain" description="Purple acid phosphatase N-terminal" evidence="6">
    <location>
        <begin position="18"/>
        <end position="94"/>
    </location>
</feature>
<dbReference type="GO" id="GO:0046872">
    <property type="term" value="F:metal ion binding"/>
    <property type="evidence" value="ECO:0007669"/>
    <property type="project" value="InterPro"/>
</dbReference>
<evidence type="ECO:0000256" key="2">
    <source>
        <dbReference type="ARBA" id="ARBA00023180"/>
    </source>
</evidence>
<dbReference type="Proteomes" id="UP000835052">
    <property type="component" value="Unassembled WGS sequence"/>
</dbReference>
<evidence type="ECO:0000259" key="4">
    <source>
        <dbReference type="Pfam" id="PF00149"/>
    </source>
</evidence>
<comment type="similarity">
    <text evidence="3">Belongs to the metallophosphoesterase superfamily. Purple acid phosphatase family.</text>
</comment>
<gene>
    <name evidence="7" type="ORF">CAUJ_LOCUS15195</name>
</gene>
<keyword evidence="8" id="KW-1185">Reference proteome</keyword>
<dbReference type="Pfam" id="PF16656">
    <property type="entry name" value="Pur_ac_phosph_N"/>
    <property type="match status" value="1"/>
</dbReference>
<dbReference type="Gene3D" id="2.60.40.380">
    <property type="entry name" value="Purple acid phosphatase-like, N-terminal"/>
    <property type="match status" value="1"/>
</dbReference>
<evidence type="ECO:0000259" key="5">
    <source>
        <dbReference type="Pfam" id="PF14008"/>
    </source>
</evidence>
<organism evidence="7 8">
    <name type="scientific">Caenorhabditis auriculariae</name>
    <dbReference type="NCBI Taxonomy" id="2777116"/>
    <lineage>
        <taxon>Eukaryota</taxon>
        <taxon>Metazoa</taxon>
        <taxon>Ecdysozoa</taxon>
        <taxon>Nematoda</taxon>
        <taxon>Chromadorea</taxon>
        <taxon>Rhabditida</taxon>
        <taxon>Rhabditina</taxon>
        <taxon>Rhabditomorpha</taxon>
        <taxon>Rhabditoidea</taxon>
        <taxon>Rhabditidae</taxon>
        <taxon>Peloderinae</taxon>
        <taxon>Caenorhabditis</taxon>
    </lineage>
</organism>
<dbReference type="Pfam" id="PF00149">
    <property type="entry name" value="Metallophos"/>
    <property type="match status" value="1"/>
</dbReference>
<proteinExistence type="inferred from homology"/>
<dbReference type="PANTHER" id="PTHR45867">
    <property type="entry name" value="PURPLE ACID PHOSPHATASE"/>
    <property type="match status" value="1"/>
</dbReference>
<evidence type="ECO:0000256" key="1">
    <source>
        <dbReference type="ARBA" id="ARBA00022729"/>
    </source>
</evidence>
<dbReference type="CDD" id="cd00839">
    <property type="entry name" value="MPP_PAPs"/>
    <property type="match status" value="1"/>
</dbReference>
<dbReference type="EMBL" id="CAJGYM010000164">
    <property type="protein sequence ID" value="CAD6199292.1"/>
    <property type="molecule type" value="Genomic_DNA"/>
</dbReference>
<dbReference type="InterPro" id="IPR008963">
    <property type="entry name" value="Purple_acid_Pase-like_N"/>
</dbReference>
<dbReference type="EC" id="3.1.3.2" evidence="3"/>
<keyword evidence="2" id="KW-0325">Glycoprotein</keyword>
<feature type="domain" description="Purple acid phosphatase C-terminal" evidence="5">
    <location>
        <begin position="339"/>
        <end position="400"/>
    </location>
</feature>
<dbReference type="Pfam" id="PF14008">
    <property type="entry name" value="Metallophos_C"/>
    <property type="match status" value="1"/>
</dbReference>
<accession>A0A8S1HRX1</accession>
<name>A0A8S1HRX1_9PELO</name>
<keyword evidence="1 3" id="KW-0732">Signal</keyword>
<protein>
    <recommendedName>
        <fullName evidence="3">Purple acid phosphatase</fullName>
        <ecNumber evidence="3">3.1.3.2</ecNumber>
    </recommendedName>
</protein>